<sequence length="172" mass="18683">MATPDIDTNVWYSLYIASDPNSLLMSTNLFSRDGTAGAAFFATRAADNATQRKATSTSTNPSTGLSTPAKAGLGAALGIAALIALVVLGLFLRRRHRAQKRIETTMTKDVAFEPNQFAPSLPERRQEFAKYELDHGSGSAKFEMPHQAVVEVDARGQERPAELMGDVERRRG</sequence>
<reference evidence="2" key="1">
    <citation type="submission" date="2019-04" db="EMBL/GenBank/DDBJ databases">
        <title>Sequencing of skin fungus with MAO and IRED activity.</title>
        <authorList>
            <person name="Marsaioli A.J."/>
            <person name="Bonatto J.M.C."/>
            <person name="Reis Junior O."/>
        </authorList>
    </citation>
    <scope>NUCLEOTIDE SEQUENCE</scope>
    <source>
        <strain evidence="2">30M1</strain>
    </source>
</reference>
<keyword evidence="1" id="KW-0472">Membrane</keyword>
<comment type="caution">
    <text evidence="2">The sequence shown here is derived from an EMBL/GenBank/DDBJ whole genome shotgun (WGS) entry which is preliminary data.</text>
</comment>
<protein>
    <submittedName>
        <fullName evidence="2">Uncharacterized protein</fullName>
    </submittedName>
</protein>
<evidence type="ECO:0000313" key="2">
    <source>
        <dbReference type="EMBL" id="KAF2996081.1"/>
    </source>
</evidence>
<evidence type="ECO:0000313" key="3">
    <source>
        <dbReference type="Proteomes" id="UP000801428"/>
    </source>
</evidence>
<gene>
    <name evidence="2" type="ORF">E8E13_004476</name>
</gene>
<dbReference type="EMBL" id="SWKU01000029">
    <property type="protein sequence ID" value="KAF2996081.1"/>
    <property type="molecule type" value="Genomic_DNA"/>
</dbReference>
<keyword evidence="3" id="KW-1185">Reference proteome</keyword>
<dbReference type="Proteomes" id="UP000801428">
    <property type="component" value="Unassembled WGS sequence"/>
</dbReference>
<keyword evidence="1" id="KW-1133">Transmembrane helix</keyword>
<accession>A0A9P4T7H0</accession>
<dbReference type="OrthoDB" id="4158815at2759"/>
<organism evidence="2 3">
    <name type="scientific">Curvularia kusanoi</name>
    <name type="common">Cochliobolus kusanoi</name>
    <dbReference type="NCBI Taxonomy" id="90978"/>
    <lineage>
        <taxon>Eukaryota</taxon>
        <taxon>Fungi</taxon>
        <taxon>Dikarya</taxon>
        <taxon>Ascomycota</taxon>
        <taxon>Pezizomycotina</taxon>
        <taxon>Dothideomycetes</taxon>
        <taxon>Pleosporomycetidae</taxon>
        <taxon>Pleosporales</taxon>
        <taxon>Pleosporineae</taxon>
        <taxon>Pleosporaceae</taxon>
        <taxon>Curvularia</taxon>
    </lineage>
</organism>
<evidence type="ECO:0000256" key="1">
    <source>
        <dbReference type="SAM" id="Phobius"/>
    </source>
</evidence>
<proteinExistence type="predicted"/>
<feature type="transmembrane region" description="Helical" evidence="1">
    <location>
        <begin position="71"/>
        <end position="92"/>
    </location>
</feature>
<name>A0A9P4T7H0_CURKU</name>
<keyword evidence="1" id="KW-0812">Transmembrane</keyword>
<dbReference type="AlphaFoldDB" id="A0A9P4T7H0"/>